<evidence type="ECO:0000259" key="1">
    <source>
        <dbReference type="Pfam" id="PF12113"/>
    </source>
</evidence>
<accession>A0A859I965</accession>
<evidence type="ECO:0000313" key="2">
    <source>
        <dbReference type="EMBL" id="QKX95099.1"/>
    </source>
</evidence>
<sequence length="126" mass="15255">MLIFRLKKQLYLLPIALFIYLGLFLFTNHHQVMAMDNKKHYIKNKKTSTDIKKELFNLLTNKKELEDKIHYFRNKKQVNLYERDIVLKLEIEHNELKSKISEIYKNNSKMSKVTFNLKPLIKIIED</sequence>
<name>A0A859I965_9MOLU</name>
<reference evidence="2 3" key="1">
    <citation type="submission" date="2020-06" db="EMBL/GenBank/DDBJ databases">
        <title>Complete genome sequence of Candidatus Phytoplasma asteris RP166.</title>
        <authorList>
            <person name="Cho S.-T."/>
            <person name="Zwolinska A."/>
            <person name="Huang W."/>
            <person name="Wouters R."/>
            <person name="Hogenhout S.A."/>
            <person name="Kuo C.-H."/>
        </authorList>
    </citation>
    <scope>NUCLEOTIDE SEQUENCE [LARGE SCALE GENOMIC DNA]</scope>
    <source>
        <strain evidence="2">RP166</strain>
    </source>
</reference>
<dbReference type="InterPro" id="IPR021970">
    <property type="entry name" value="SVM_signal"/>
</dbReference>
<dbReference type="AlphaFoldDB" id="A0A859I965"/>
<gene>
    <name evidence="2" type="ORF">RP166_0850</name>
</gene>
<dbReference type="KEGG" id="rphy:RP166_0850"/>
<organism evidence="2 3">
    <name type="scientific">Rapeseed phyllody phytoplasma</name>
    <dbReference type="NCBI Taxonomy" id="2490543"/>
    <lineage>
        <taxon>Bacteria</taxon>
        <taxon>Bacillati</taxon>
        <taxon>Mycoplasmatota</taxon>
        <taxon>Mollicutes</taxon>
        <taxon>Acholeplasmatales</taxon>
        <taxon>Acholeplasmataceae</taxon>
        <taxon>Candidatus Phytoplasma</taxon>
        <taxon>16SrI (Aster yellows group)</taxon>
    </lineage>
</organism>
<evidence type="ECO:0000313" key="3">
    <source>
        <dbReference type="Proteomes" id="UP000509122"/>
    </source>
</evidence>
<dbReference type="Pfam" id="PF12113">
    <property type="entry name" value="SVM_signal"/>
    <property type="match status" value="1"/>
</dbReference>
<dbReference type="Proteomes" id="UP000509122">
    <property type="component" value="Chromosome"/>
</dbReference>
<feature type="domain" description="Sequence-variable mosaic (SVM) signal sequence" evidence="1">
    <location>
        <begin position="4"/>
        <end position="35"/>
    </location>
</feature>
<dbReference type="EMBL" id="CP055264">
    <property type="protein sequence ID" value="QKX95099.1"/>
    <property type="molecule type" value="Genomic_DNA"/>
</dbReference>
<proteinExistence type="predicted"/>
<protein>
    <submittedName>
        <fullName evidence="2">Putative secreted protein, SAP21-like</fullName>
    </submittedName>
</protein>